<evidence type="ECO:0000256" key="1">
    <source>
        <dbReference type="ARBA" id="ARBA00022676"/>
    </source>
</evidence>
<evidence type="ECO:0000256" key="3">
    <source>
        <dbReference type="SAM" id="Phobius"/>
    </source>
</evidence>
<dbReference type="Gene3D" id="3.90.550.10">
    <property type="entry name" value="Spore Coat Polysaccharide Biosynthesis Protein SpsA, Chain A"/>
    <property type="match status" value="1"/>
</dbReference>
<keyword evidence="3" id="KW-1133">Transmembrane helix</keyword>
<comment type="caution">
    <text evidence="5">The sequence shown here is derived from an EMBL/GenBank/DDBJ whole genome shotgun (WGS) entry which is preliminary data.</text>
</comment>
<name>A0A397WNI0_9ARCH</name>
<dbReference type="PANTHER" id="PTHR43630">
    <property type="entry name" value="POLY-BETA-1,6-N-ACETYL-D-GLUCOSAMINE SYNTHASE"/>
    <property type="match status" value="1"/>
</dbReference>
<evidence type="ECO:0000313" key="5">
    <source>
        <dbReference type="EMBL" id="RIB35630.1"/>
    </source>
</evidence>
<dbReference type="CDD" id="cd06423">
    <property type="entry name" value="CESA_like"/>
    <property type="match status" value="1"/>
</dbReference>
<keyword evidence="2" id="KW-0808">Transferase</keyword>
<evidence type="ECO:0000256" key="2">
    <source>
        <dbReference type="ARBA" id="ARBA00022679"/>
    </source>
</evidence>
<organism evidence="5 6">
    <name type="scientific">Candidatus Nanoclepta minutus</name>
    <dbReference type="NCBI Taxonomy" id="1940235"/>
    <lineage>
        <taxon>Archaea</taxon>
        <taxon>Nanobdellota</taxon>
        <taxon>Candidatus Nanoclepta</taxon>
    </lineage>
</organism>
<feature type="transmembrane region" description="Helical" evidence="3">
    <location>
        <begin position="6"/>
        <end position="28"/>
    </location>
</feature>
<dbReference type="Proteomes" id="UP000266622">
    <property type="component" value="Unassembled WGS sequence"/>
</dbReference>
<dbReference type="EMBL" id="MWMI01000001">
    <property type="protein sequence ID" value="RIB35630.1"/>
    <property type="molecule type" value="Genomic_DNA"/>
</dbReference>
<dbReference type="SUPFAM" id="SSF53448">
    <property type="entry name" value="Nucleotide-diphospho-sugar transferases"/>
    <property type="match status" value="1"/>
</dbReference>
<feature type="transmembrane region" description="Helical" evidence="3">
    <location>
        <begin position="277"/>
        <end position="302"/>
    </location>
</feature>
<dbReference type="PANTHER" id="PTHR43630:SF1">
    <property type="entry name" value="POLY-BETA-1,6-N-ACETYL-D-GLUCOSAMINE SYNTHASE"/>
    <property type="match status" value="1"/>
</dbReference>
<keyword evidence="1" id="KW-0328">Glycosyltransferase</keyword>
<accession>A0A397WNI0</accession>
<dbReference type="Pfam" id="PF00535">
    <property type="entry name" value="Glycos_transf_2"/>
    <property type="match status" value="1"/>
</dbReference>
<gene>
    <name evidence="5" type="ORF">BXU00_00825</name>
</gene>
<dbReference type="GO" id="GO:0016757">
    <property type="term" value="F:glycosyltransferase activity"/>
    <property type="evidence" value="ECO:0007669"/>
    <property type="project" value="UniProtKB-KW"/>
</dbReference>
<evidence type="ECO:0000259" key="4">
    <source>
        <dbReference type="Pfam" id="PF00535"/>
    </source>
</evidence>
<feature type="transmembrane region" description="Helical" evidence="3">
    <location>
        <begin position="386"/>
        <end position="409"/>
    </location>
</feature>
<keyword evidence="3" id="KW-0472">Membrane</keyword>
<dbReference type="InterPro" id="IPR029044">
    <property type="entry name" value="Nucleotide-diphossugar_trans"/>
</dbReference>
<dbReference type="AlphaFoldDB" id="A0A397WNI0"/>
<sequence length="430" mass="50874">MYAKDLIILFIIFIGLLFTYFNLLIFYASDDKKKKNMRDLPKVSIIVPAYNEEKNIENTIKSLLSLDYPRDKLEIIVVDDGSKDRTYEVARKYESDVLKVYRKENGGKASALNYGIKRASGEFIVTMDADSVVPKDALKKMLEYFDEDVMIVVPAIQITKVNNFWEHLQVIEYSYNNFLRLIFDKLNSIYVAPGPFSVFRRDFFERVGYFDEGNITEDMEIAMRCQAYGYKIRYCPEVVVKTKAPSSFRSLLKQRLRWYLGFIDNFLVYRNRIVNKVLVNIVFGGAILFIIIPLVNLGIFAYDIVKSVYNSLVFYSSIDFNVLPLIRQGLFDWQSSFSYIKLDYLSRGIFYMFYNIVLILTFLIFIKKAWMIEKVDSSYRRILSLLVYSFFYIFFYSVVWFIVILYKVFGRELRWGGVRWENSLINRIWR</sequence>
<feature type="transmembrane region" description="Helical" evidence="3">
    <location>
        <begin position="348"/>
        <end position="366"/>
    </location>
</feature>
<proteinExistence type="predicted"/>
<keyword evidence="3" id="KW-0812">Transmembrane</keyword>
<protein>
    <recommendedName>
        <fullName evidence="4">Glycosyltransferase 2-like domain-containing protein</fullName>
    </recommendedName>
</protein>
<feature type="domain" description="Glycosyltransferase 2-like" evidence="4">
    <location>
        <begin position="44"/>
        <end position="207"/>
    </location>
</feature>
<dbReference type="InterPro" id="IPR001173">
    <property type="entry name" value="Glyco_trans_2-like"/>
</dbReference>
<reference evidence="5 6" key="1">
    <citation type="journal article" date="2018" name="Syst. Appl. Microbiol.">
        <title>A new symbiotic nanoarchaeote (Candidatus Nanoclepta minutus) and its host (Zestosphaera tikiterensis gen. nov., sp. nov.) from a New Zealand hot spring.</title>
        <authorList>
            <person name="St John E."/>
            <person name="Liu Y."/>
            <person name="Podar M."/>
            <person name="Stott M.B."/>
            <person name="Meneghin J."/>
            <person name="Chen Z."/>
            <person name="Lagutin K."/>
            <person name="Mitchell K."/>
            <person name="Reysenbach A.L."/>
        </authorList>
    </citation>
    <scope>NUCLEOTIDE SEQUENCE [LARGE SCALE GENOMIC DNA]</scope>
    <source>
        <strain evidence="5">NZ3</strain>
    </source>
</reference>
<evidence type="ECO:0000313" key="6">
    <source>
        <dbReference type="Proteomes" id="UP000266622"/>
    </source>
</evidence>